<protein>
    <recommendedName>
        <fullName evidence="3 11">Shikimate kinase</fullName>
        <shortName evidence="11">SK</shortName>
        <ecNumber evidence="3 11">2.7.1.71</ecNumber>
    </recommendedName>
</protein>
<feature type="binding site" evidence="11">
    <location>
        <begin position="13"/>
        <end position="18"/>
    </location>
    <ligand>
        <name>ATP</name>
        <dbReference type="ChEBI" id="CHEBI:30616"/>
    </ligand>
</feature>
<keyword evidence="11" id="KW-0479">Metal-binding</keyword>
<evidence type="ECO:0000256" key="2">
    <source>
        <dbReference type="ARBA" id="ARBA00006997"/>
    </source>
</evidence>
<comment type="similarity">
    <text evidence="2 11">Belongs to the shikimate kinase family.</text>
</comment>
<keyword evidence="5 11" id="KW-0808">Transferase</keyword>
<feature type="binding site" evidence="11">
    <location>
        <position position="149"/>
    </location>
    <ligand>
        <name>ATP</name>
        <dbReference type="ChEBI" id="CHEBI:30616"/>
    </ligand>
</feature>
<evidence type="ECO:0000256" key="4">
    <source>
        <dbReference type="ARBA" id="ARBA00022605"/>
    </source>
</evidence>
<dbReference type="PROSITE" id="PS01128">
    <property type="entry name" value="SHIKIMATE_KINASE"/>
    <property type="match status" value="1"/>
</dbReference>
<feature type="binding site" evidence="11">
    <location>
        <position position="115"/>
    </location>
    <ligand>
        <name>ATP</name>
        <dbReference type="ChEBI" id="CHEBI:30616"/>
    </ligand>
</feature>
<dbReference type="Gene3D" id="3.40.50.300">
    <property type="entry name" value="P-loop containing nucleotide triphosphate hydrolases"/>
    <property type="match status" value="1"/>
</dbReference>
<keyword evidence="8 11" id="KW-0067">ATP-binding</keyword>
<accession>A0ABP8Z1A5</accession>
<comment type="caution">
    <text evidence="12">The sequence shown here is derived from an EMBL/GenBank/DDBJ whole genome shotgun (WGS) entry which is preliminary data.</text>
</comment>
<evidence type="ECO:0000256" key="1">
    <source>
        <dbReference type="ARBA" id="ARBA00004842"/>
    </source>
</evidence>
<keyword evidence="7 11" id="KW-0418">Kinase</keyword>
<keyword evidence="4 11" id="KW-0028">Amino-acid biosynthesis</keyword>
<comment type="cofactor">
    <cofactor evidence="11">
        <name>Mg(2+)</name>
        <dbReference type="ChEBI" id="CHEBI:18420"/>
    </cofactor>
    <text evidence="11">Binds 1 Mg(2+) ion per subunit.</text>
</comment>
<name>A0ABP8Z1A5_9MICO</name>
<evidence type="ECO:0000313" key="13">
    <source>
        <dbReference type="Proteomes" id="UP001500121"/>
    </source>
</evidence>
<dbReference type="SUPFAM" id="SSF52540">
    <property type="entry name" value="P-loop containing nucleoside triphosphate hydrolases"/>
    <property type="match status" value="1"/>
</dbReference>
<feature type="binding site" evidence="11">
    <location>
        <position position="58"/>
    </location>
    <ligand>
        <name>substrate</name>
    </ligand>
</feature>
<dbReference type="EMBL" id="BAABLP010000002">
    <property type="protein sequence ID" value="GAA4743591.1"/>
    <property type="molecule type" value="Genomic_DNA"/>
</dbReference>
<dbReference type="Pfam" id="PF01202">
    <property type="entry name" value="SKI"/>
    <property type="match status" value="1"/>
</dbReference>
<evidence type="ECO:0000313" key="12">
    <source>
        <dbReference type="EMBL" id="GAA4743591.1"/>
    </source>
</evidence>
<dbReference type="HAMAP" id="MF_00109">
    <property type="entry name" value="Shikimate_kinase"/>
    <property type="match status" value="1"/>
</dbReference>
<keyword evidence="13" id="KW-1185">Reference proteome</keyword>
<feature type="binding site" evidence="11">
    <location>
        <position position="17"/>
    </location>
    <ligand>
        <name>Mg(2+)</name>
        <dbReference type="ChEBI" id="CHEBI:18420"/>
    </ligand>
</feature>
<evidence type="ECO:0000256" key="10">
    <source>
        <dbReference type="ARBA" id="ARBA00048567"/>
    </source>
</evidence>
<evidence type="ECO:0000256" key="11">
    <source>
        <dbReference type="HAMAP-Rule" id="MF_00109"/>
    </source>
</evidence>
<dbReference type="InterPro" id="IPR023000">
    <property type="entry name" value="Shikimate_kinase_CS"/>
</dbReference>
<dbReference type="GO" id="GO:0016301">
    <property type="term" value="F:kinase activity"/>
    <property type="evidence" value="ECO:0007669"/>
    <property type="project" value="UniProtKB-KW"/>
</dbReference>
<comment type="subcellular location">
    <subcellularLocation>
        <location evidence="11">Cytoplasm</location>
    </subcellularLocation>
</comment>
<comment type="subunit">
    <text evidence="11">Monomer.</text>
</comment>
<keyword evidence="9 11" id="KW-0057">Aromatic amino acid biosynthesis</keyword>
<comment type="function">
    <text evidence="11">Catalyzes the specific phosphorylation of the 3-hydroxyl group of shikimic acid using ATP as a cosubstrate.</text>
</comment>
<keyword evidence="11" id="KW-0460">Magnesium</keyword>
<feature type="binding site" evidence="11">
    <location>
        <position position="132"/>
    </location>
    <ligand>
        <name>substrate</name>
    </ligand>
</feature>
<keyword evidence="6 11" id="KW-0547">Nucleotide-binding</keyword>
<dbReference type="InterPro" id="IPR000623">
    <property type="entry name" value="Shikimate_kinase/TSH1"/>
</dbReference>
<dbReference type="PRINTS" id="PR01100">
    <property type="entry name" value="SHIKIMTKNASE"/>
</dbReference>
<evidence type="ECO:0000256" key="7">
    <source>
        <dbReference type="ARBA" id="ARBA00022777"/>
    </source>
</evidence>
<comment type="catalytic activity">
    <reaction evidence="10 11">
        <text>shikimate + ATP = 3-phosphoshikimate + ADP + H(+)</text>
        <dbReference type="Rhea" id="RHEA:13121"/>
        <dbReference type="ChEBI" id="CHEBI:15378"/>
        <dbReference type="ChEBI" id="CHEBI:30616"/>
        <dbReference type="ChEBI" id="CHEBI:36208"/>
        <dbReference type="ChEBI" id="CHEBI:145989"/>
        <dbReference type="ChEBI" id="CHEBI:456216"/>
        <dbReference type="EC" id="2.7.1.71"/>
    </reaction>
</comment>
<dbReference type="InterPro" id="IPR031322">
    <property type="entry name" value="Shikimate/glucono_kinase"/>
</dbReference>
<feature type="binding site" evidence="11">
    <location>
        <position position="35"/>
    </location>
    <ligand>
        <name>substrate</name>
    </ligand>
</feature>
<sequence>MTSGTVALIGPMGAGKTSVGRRVAKHLGTRFVDTDAVIAAEHGPVPHLFETVGEGAFRTIERDVVQRELRAGGVVALGGGAVLDASTRAALADCTVVLLTVSEEAVAARLAGGSRPLLTEGLDSWRRIAAAREAVYAALADVTVDTSRRPMTKIAAELAELLQGGDAQPGTDQQEESTP</sequence>
<evidence type="ECO:0000256" key="6">
    <source>
        <dbReference type="ARBA" id="ARBA00022741"/>
    </source>
</evidence>
<organism evidence="12 13">
    <name type="scientific">Amnibacterium soli</name>
    <dbReference type="NCBI Taxonomy" id="1282736"/>
    <lineage>
        <taxon>Bacteria</taxon>
        <taxon>Bacillati</taxon>
        <taxon>Actinomycetota</taxon>
        <taxon>Actinomycetes</taxon>
        <taxon>Micrococcales</taxon>
        <taxon>Microbacteriaceae</taxon>
        <taxon>Amnibacterium</taxon>
    </lineage>
</organism>
<dbReference type="EC" id="2.7.1.71" evidence="3 11"/>
<feature type="binding site" evidence="11">
    <location>
        <position position="79"/>
    </location>
    <ligand>
        <name>substrate</name>
    </ligand>
</feature>
<evidence type="ECO:0000256" key="3">
    <source>
        <dbReference type="ARBA" id="ARBA00012154"/>
    </source>
</evidence>
<dbReference type="InterPro" id="IPR027417">
    <property type="entry name" value="P-loop_NTPase"/>
</dbReference>
<reference evidence="13" key="1">
    <citation type="journal article" date="2019" name="Int. J. Syst. Evol. Microbiol.">
        <title>The Global Catalogue of Microorganisms (GCM) 10K type strain sequencing project: providing services to taxonomists for standard genome sequencing and annotation.</title>
        <authorList>
            <consortium name="The Broad Institute Genomics Platform"/>
            <consortium name="The Broad Institute Genome Sequencing Center for Infectious Disease"/>
            <person name="Wu L."/>
            <person name="Ma J."/>
        </authorList>
    </citation>
    <scope>NUCLEOTIDE SEQUENCE [LARGE SCALE GENOMIC DNA]</scope>
    <source>
        <strain evidence="13">JCM 19015</strain>
    </source>
</reference>
<gene>
    <name evidence="11" type="primary">aroK</name>
    <name evidence="12" type="ORF">GCM10025783_13970</name>
</gene>
<dbReference type="PANTHER" id="PTHR21087:SF16">
    <property type="entry name" value="SHIKIMATE KINASE 1, CHLOROPLASTIC"/>
    <property type="match status" value="1"/>
</dbReference>
<dbReference type="Proteomes" id="UP001500121">
    <property type="component" value="Unassembled WGS sequence"/>
</dbReference>
<evidence type="ECO:0000256" key="5">
    <source>
        <dbReference type="ARBA" id="ARBA00022679"/>
    </source>
</evidence>
<dbReference type="PANTHER" id="PTHR21087">
    <property type="entry name" value="SHIKIMATE KINASE"/>
    <property type="match status" value="1"/>
</dbReference>
<comment type="pathway">
    <text evidence="1 11">Metabolic intermediate biosynthesis; chorismate biosynthesis; chorismate from D-erythrose 4-phosphate and phosphoenolpyruvate: step 5/7.</text>
</comment>
<evidence type="ECO:0000256" key="9">
    <source>
        <dbReference type="ARBA" id="ARBA00023141"/>
    </source>
</evidence>
<dbReference type="RefSeq" id="WP_345480335.1">
    <property type="nucleotide sequence ID" value="NZ_BAABLP010000002.1"/>
</dbReference>
<proteinExistence type="inferred from homology"/>
<evidence type="ECO:0000256" key="8">
    <source>
        <dbReference type="ARBA" id="ARBA00022840"/>
    </source>
</evidence>
<keyword evidence="11" id="KW-0963">Cytoplasm</keyword>